<feature type="chain" id="PRO_5016155806" description="3',5'-cyclic-nucleotide phosphodiesterase" evidence="1">
    <location>
        <begin position="22"/>
        <end position="83"/>
    </location>
</feature>
<evidence type="ECO:0000313" key="3">
    <source>
        <dbReference type="Proteomes" id="UP000246058"/>
    </source>
</evidence>
<name>A0A2U8VW03_9HYPH</name>
<evidence type="ECO:0008006" key="4">
    <source>
        <dbReference type="Google" id="ProtNLM"/>
    </source>
</evidence>
<proteinExistence type="predicted"/>
<dbReference type="RefSeq" id="WP_109953111.1">
    <property type="nucleotide sequence ID" value="NZ_CP029551.1"/>
</dbReference>
<evidence type="ECO:0000313" key="2">
    <source>
        <dbReference type="EMBL" id="AWN37947.1"/>
    </source>
</evidence>
<keyword evidence="3" id="KW-1185">Reference proteome</keyword>
<dbReference type="KEGG" id="meti:DK427_21255"/>
<dbReference type="Proteomes" id="UP000246058">
    <property type="component" value="Chromosome"/>
</dbReference>
<evidence type="ECO:0000256" key="1">
    <source>
        <dbReference type="SAM" id="SignalP"/>
    </source>
</evidence>
<gene>
    <name evidence="2" type="ORF">DK427_21255</name>
</gene>
<reference evidence="2 3" key="1">
    <citation type="submission" date="2018-05" db="EMBL/GenBank/DDBJ databases">
        <title>Complete Genome Sequence of Methylobacterium sp. 17Sr1-43.</title>
        <authorList>
            <person name="Srinivasan S."/>
        </authorList>
    </citation>
    <scope>NUCLEOTIDE SEQUENCE [LARGE SCALE GENOMIC DNA]</scope>
    <source>
        <strain evidence="2 3">17Sr1-43</strain>
    </source>
</reference>
<feature type="signal peptide" evidence="1">
    <location>
        <begin position="1"/>
        <end position="21"/>
    </location>
</feature>
<dbReference type="EMBL" id="CP029551">
    <property type="protein sequence ID" value="AWN37947.1"/>
    <property type="molecule type" value="Genomic_DNA"/>
</dbReference>
<accession>A0A2U8VW03</accession>
<dbReference type="OrthoDB" id="7997566at2"/>
<dbReference type="AlphaFoldDB" id="A0A2U8VW03"/>
<sequence length="83" mass="8712">MPVRLLTAALLLSTVATSVIAAPMSADDKAALQQQCMGDFTTFCGDMPPEDGPETQACFEKNMAKLSPGCQGAIQSYKQGKKG</sequence>
<organism evidence="2 3">
    <name type="scientific">Methylobacterium radiodurans</name>
    <dbReference type="NCBI Taxonomy" id="2202828"/>
    <lineage>
        <taxon>Bacteria</taxon>
        <taxon>Pseudomonadati</taxon>
        <taxon>Pseudomonadota</taxon>
        <taxon>Alphaproteobacteria</taxon>
        <taxon>Hyphomicrobiales</taxon>
        <taxon>Methylobacteriaceae</taxon>
        <taxon>Methylobacterium</taxon>
    </lineage>
</organism>
<keyword evidence="1" id="KW-0732">Signal</keyword>
<protein>
    <recommendedName>
        <fullName evidence="4">3',5'-cyclic-nucleotide phosphodiesterase</fullName>
    </recommendedName>
</protein>